<dbReference type="GO" id="GO:0004096">
    <property type="term" value="F:catalase activity"/>
    <property type="evidence" value="ECO:0007669"/>
    <property type="project" value="InterPro"/>
</dbReference>
<dbReference type="PRINTS" id="PR00067">
    <property type="entry name" value="CATALASE"/>
</dbReference>
<organism evidence="2 3">
    <name type="scientific">Tuber melanosporum (strain Mel28)</name>
    <name type="common">Perigord black truffle</name>
    <dbReference type="NCBI Taxonomy" id="656061"/>
    <lineage>
        <taxon>Eukaryota</taxon>
        <taxon>Fungi</taxon>
        <taxon>Dikarya</taxon>
        <taxon>Ascomycota</taxon>
        <taxon>Pezizomycotina</taxon>
        <taxon>Pezizomycetes</taxon>
        <taxon>Pezizales</taxon>
        <taxon>Tuberaceae</taxon>
        <taxon>Tuber</taxon>
    </lineage>
</organism>
<dbReference type="GO" id="GO:0005777">
    <property type="term" value="C:peroxisome"/>
    <property type="evidence" value="ECO:0007669"/>
    <property type="project" value="TreeGrafter"/>
</dbReference>
<name>D5GLA3_TUBMM</name>
<protein>
    <submittedName>
        <fullName evidence="2">(Perigord truffle) hypothetical protein</fullName>
    </submittedName>
</protein>
<dbReference type="GO" id="GO:0005739">
    <property type="term" value="C:mitochondrion"/>
    <property type="evidence" value="ECO:0007669"/>
    <property type="project" value="TreeGrafter"/>
</dbReference>
<evidence type="ECO:0000313" key="2">
    <source>
        <dbReference type="EMBL" id="CAZ85296.1"/>
    </source>
</evidence>
<feature type="domain" description="Catalase core" evidence="1">
    <location>
        <begin position="17"/>
        <end position="317"/>
    </location>
</feature>
<dbReference type="Proteomes" id="UP000006911">
    <property type="component" value="Unassembled WGS sequence"/>
</dbReference>
<dbReference type="HOGENOM" id="CLU_853077_0_0_1"/>
<dbReference type="EMBL" id="FN430347">
    <property type="protein sequence ID" value="CAZ85296.1"/>
    <property type="molecule type" value="Genomic_DNA"/>
</dbReference>
<dbReference type="Pfam" id="PF00199">
    <property type="entry name" value="Catalase"/>
    <property type="match status" value="2"/>
</dbReference>
<dbReference type="SUPFAM" id="SSF56634">
    <property type="entry name" value="Heme-dependent catalase-like"/>
    <property type="match status" value="1"/>
</dbReference>
<dbReference type="AlphaFoldDB" id="D5GLA3"/>
<dbReference type="eggNOG" id="KOG0047">
    <property type="taxonomic scope" value="Eukaryota"/>
</dbReference>
<evidence type="ECO:0000259" key="1">
    <source>
        <dbReference type="SMART" id="SM01060"/>
    </source>
</evidence>
<evidence type="ECO:0000313" key="3">
    <source>
        <dbReference type="Proteomes" id="UP000006911"/>
    </source>
</evidence>
<proteinExistence type="predicted"/>
<dbReference type="GO" id="GO:0042542">
    <property type="term" value="P:response to hydrogen peroxide"/>
    <property type="evidence" value="ECO:0007669"/>
    <property type="project" value="TreeGrafter"/>
</dbReference>
<dbReference type="PROSITE" id="PS51402">
    <property type="entry name" value="CATALASE_3"/>
    <property type="match status" value="1"/>
</dbReference>
<dbReference type="STRING" id="656061.D5GLA3"/>
<dbReference type="InterPro" id="IPR018028">
    <property type="entry name" value="Catalase"/>
</dbReference>
<dbReference type="InterPro" id="IPR020835">
    <property type="entry name" value="Catalase_sf"/>
</dbReference>
<dbReference type="RefSeq" id="XP_002841105.1">
    <property type="nucleotide sequence ID" value="XM_002841059.1"/>
</dbReference>
<dbReference type="SMART" id="SM01060">
    <property type="entry name" value="Catalase"/>
    <property type="match status" value="1"/>
</dbReference>
<dbReference type="InParanoid" id="D5GLA3"/>
<dbReference type="GO" id="GO:0042744">
    <property type="term" value="P:hydrogen peroxide catabolic process"/>
    <property type="evidence" value="ECO:0007669"/>
    <property type="project" value="TreeGrafter"/>
</dbReference>
<dbReference type="GO" id="GO:0020037">
    <property type="term" value="F:heme binding"/>
    <property type="evidence" value="ECO:0007669"/>
    <property type="project" value="InterPro"/>
</dbReference>
<dbReference type="PANTHER" id="PTHR11465">
    <property type="entry name" value="CATALASE"/>
    <property type="match status" value="1"/>
</dbReference>
<dbReference type="PANTHER" id="PTHR11465:SF13">
    <property type="entry name" value="CATALASE (EUROFUNG)"/>
    <property type="match status" value="1"/>
</dbReference>
<accession>D5GLA3</accession>
<dbReference type="InterPro" id="IPR011614">
    <property type="entry name" value="Catalase_core"/>
</dbReference>
<dbReference type="KEGG" id="tml:GSTUM_00010099001"/>
<dbReference type="GeneID" id="9182090"/>
<keyword evidence="3" id="KW-1185">Reference proteome</keyword>
<reference evidence="2 3" key="1">
    <citation type="journal article" date="2010" name="Nature">
        <title>Perigord black truffle genome uncovers evolutionary origins and mechanisms of symbiosis.</title>
        <authorList>
            <person name="Martin F."/>
            <person name="Kohler A."/>
            <person name="Murat C."/>
            <person name="Balestrini R."/>
            <person name="Coutinho P.M."/>
            <person name="Jaillon O."/>
            <person name="Montanini B."/>
            <person name="Morin E."/>
            <person name="Noel B."/>
            <person name="Percudani R."/>
            <person name="Porcel B."/>
            <person name="Rubini A."/>
            <person name="Amicucci A."/>
            <person name="Amselem J."/>
            <person name="Anthouard V."/>
            <person name="Arcioni S."/>
            <person name="Artiguenave F."/>
            <person name="Aury J.M."/>
            <person name="Ballario P."/>
            <person name="Bolchi A."/>
            <person name="Brenna A."/>
            <person name="Brun A."/>
            <person name="Buee M."/>
            <person name="Cantarel B."/>
            <person name="Chevalier G."/>
            <person name="Couloux A."/>
            <person name="Da Silva C."/>
            <person name="Denoeud F."/>
            <person name="Duplessis S."/>
            <person name="Ghignone S."/>
            <person name="Hilselberger B."/>
            <person name="Iotti M."/>
            <person name="Marcais B."/>
            <person name="Mello A."/>
            <person name="Miranda M."/>
            <person name="Pacioni G."/>
            <person name="Quesneville H."/>
            <person name="Riccioni C."/>
            <person name="Ruotolo R."/>
            <person name="Splivallo R."/>
            <person name="Stocchi V."/>
            <person name="Tisserant E."/>
            <person name="Viscomi A.R."/>
            <person name="Zambonelli A."/>
            <person name="Zampieri E."/>
            <person name="Henrissat B."/>
            <person name="Lebrun M.H."/>
            <person name="Paolocci F."/>
            <person name="Bonfante P."/>
            <person name="Ottonello S."/>
            <person name="Wincker P."/>
        </authorList>
    </citation>
    <scope>NUCLEOTIDE SEQUENCE [LARGE SCALE GENOMIC DNA]</scope>
    <source>
        <strain evidence="2 3">Mel28</strain>
    </source>
</reference>
<dbReference type="Gene3D" id="2.40.180.10">
    <property type="entry name" value="Catalase core domain"/>
    <property type="match status" value="2"/>
</dbReference>
<sequence>MGWVWYIRPDLVPLGISNALRTCWDLQRAGKGKRQRYSCIFQPLHLAKSFRTNVVTRPALPSSTILKTEAAILLDSIGPFSSVATQCGARMSLNFGNLKATFCFLRTSSHAGMMLFSNHGHSKGWRRMHGFGCHTFKWCVWTIPVAYALYLRSGCGKAQFVDTGNLWQTIEKGELVSWTAKARVMKPEEAGRVKLGFDPFDVIGICPGMGFPMQDFGRLVLNKNPENYHRDVEQSAFSPGSMVPGIEDSPDMLLQFRMVFYRDAQYHRIGINFHNVPVNCPFRSRSNASMSFGGPFRSDGNISGNPHYAPNSFVNKFRPDTAEAPY</sequence>
<gene>
    <name evidence="2" type="ORF">GSTUM_00010099001</name>
</gene>